<dbReference type="Gene3D" id="3.30.1320.10">
    <property type="match status" value="1"/>
</dbReference>
<reference evidence="5 6" key="1">
    <citation type="journal article" date="2016" name="Nat. Commun.">
        <title>Thousands of microbial genomes shed light on interconnected biogeochemical processes in an aquifer system.</title>
        <authorList>
            <person name="Anantharaman K."/>
            <person name="Brown C.T."/>
            <person name="Hug L.A."/>
            <person name="Sharon I."/>
            <person name="Castelle C.J."/>
            <person name="Probst A.J."/>
            <person name="Thomas B.C."/>
            <person name="Singh A."/>
            <person name="Wilkins M.J."/>
            <person name="Karaoz U."/>
            <person name="Brodie E.L."/>
            <person name="Williams K.H."/>
            <person name="Hubbard S.S."/>
            <person name="Banfield J.F."/>
        </authorList>
    </citation>
    <scope>NUCLEOTIDE SEQUENCE [LARGE SCALE GENOMIC DNA]</scope>
</reference>
<dbReference type="AlphaFoldDB" id="A0A1F8EVX4"/>
<dbReference type="GO" id="GO:0003735">
    <property type="term" value="F:structural constituent of ribosome"/>
    <property type="evidence" value="ECO:0007669"/>
    <property type="project" value="InterPro"/>
</dbReference>
<dbReference type="Pfam" id="PF00886">
    <property type="entry name" value="Ribosomal_S16"/>
    <property type="match status" value="1"/>
</dbReference>
<dbReference type="InterPro" id="IPR023803">
    <property type="entry name" value="Ribosomal_bS16_dom_sf"/>
</dbReference>
<keyword evidence="1 3" id="KW-0689">Ribosomal protein</keyword>
<sequence length="143" mass="15879">MLKIRLQRIGKRGQAYFKVVVKEHTSRPKGKYLELLGSYDPHKNEITVDADRVKYWMSQGAQLSATANNLLVGRGIIEGKKVRAWKPKKKKGGEAPVEAGPAKQAPVAESKPEVAEEKKEETKEEIKTEELVVAPTETPETAS</sequence>
<dbReference type="HAMAP" id="MF_00385">
    <property type="entry name" value="Ribosomal_bS16"/>
    <property type="match status" value="1"/>
</dbReference>
<dbReference type="Proteomes" id="UP000177507">
    <property type="component" value="Unassembled WGS sequence"/>
</dbReference>
<dbReference type="GO" id="GO:0015935">
    <property type="term" value="C:small ribosomal subunit"/>
    <property type="evidence" value="ECO:0007669"/>
    <property type="project" value="TreeGrafter"/>
</dbReference>
<dbReference type="GO" id="GO:0006412">
    <property type="term" value="P:translation"/>
    <property type="evidence" value="ECO:0007669"/>
    <property type="project" value="UniProtKB-UniRule"/>
</dbReference>
<dbReference type="PANTHER" id="PTHR12919">
    <property type="entry name" value="30S RIBOSOMAL PROTEIN S16"/>
    <property type="match status" value="1"/>
</dbReference>
<keyword evidence="2 3" id="KW-0687">Ribonucleoprotein</keyword>
<gene>
    <name evidence="3" type="primary">rpsP</name>
    <name evidence="5" type="ORF">A2831_02955</name>
</gene>
<evidence type="ECO:0000256" key="1">
    <source>
        <dbReference type="ARBA" id="ARBA00022980"/>
    </source>
</evidence>
<dbReference type="SUPFAM" id="SSF54565">
    <property type="entry name" value="Ribosomal protein S16"/>
    <property type="match status" value="1"/>
</dbReference>
<dbReference type="EMBL" id="MGJI01000020">
    <property type="protein sequence ID" value="OGN04490.1"/>
    <property type="molecule type" value="Genomic_DNA"/>
</dbReference>
<feature type="compositionally biased region" description="Basic and acidic residues" evidence="4">
    <location>
        <begin position="110"/>
        <end position="130"/>
    </location>
</feature>
<evidence type="ECO:0000256" key="2">
    <source>
        <dbReference type="ARBA" id="ARBA00023274"/>
    </source>
</evidence>
<protein>
    <recommendedName>
        <fullName evidence="3">Small ribosomal subunit protein bS16</fullName>
    </recommendedName>
</protein>
<evidence type="ECO:0000256" key="4">
    <source>
        <dbReference type="SAM" id="MobiDB-lite"/>
    </source>
</evidence>
<evidence type="ECO:0000256" key="3">
    <source>
        <dbReference type="HAMAP-Rule" id="MF_00385"/>
    </source>
</evidence>
<organism evidence="5 6">
    <name type="scientific">Candidatus Yanofskybacteria bacterium RIFCSPHIGHO2_01_FULL_44_17</name>
    <dbReference type="NCBI Taxonomy" id="1802668"/>
    <lineage>
        <taxon>Bacteria</taxon>
        <taxon>Candidatus Yanofskyibacteriota</taxon>
    </lineage>
</organism>
<dbReference type="PANTHER" id="PTHR12919:SF20">
    <property type="entry name" value="SMALL RIBOSOMAL SUBUNIT PROTEIN BS16M"/>
    <property type="match status" value="1"/>
</dbReference>
<dbReference type="NCBIfam" id="TIGR00002">
    <property type="entry name" value="S16"/>
    <property type="match status" value="1"/>
</dbReference>
<dbReference type="GO" id="GO:0005737">
    <property type="term" value="C:cytoplasm"/>
    <property type="evidence" value="ECO:0007669"/>
    <property type="project" value="UniProtKB-ARBA"/>
</dbReference>
<proteinExistence type="inferred from homology"/>
<accession>A0A1F8EVX4</accession>
<feature type="region of interest" description="Disordered" evidence="4">
    <location>
        <begin position="87"/>
        <end position="143"/>
    </location>
</feature>
<comment type="caution">
    <text evidence="5">The sequence shown here is derived from an EMBL/GenBank/DDBJ whole genome shotgun (WGS) entry which is preliminary data.</text>
</comment>
<evidence type="ECO:0000313" key="6">
    <source>
        <dbReference type="Proteomes" id="UP000177507"/>
    </source>
</evidence>
<dbReference type="STRING" id="1802668.A2831_02955"/>
<comment type="similarity">
    <text evidence="3">Belongs to the bacterial ribosomal protein bS16 family.</text>
</comment>
<name>A0A1F8EVX4_9BACT</name>
<evidence type="ECO:0000313" key="5">
    <source>
        <dbReference type="EMBL" id="OGN04490.1"/>
    </source>
</evidence>
<dbReference type="InterPro" id="IPR000307">
    <property type="entry name" value="Ribosomal_bS16"/>
</dbReference>